<dbReference type="InterPro" id="IPR001810">
    <property type="entry name" value="F-box_dom"/>
</dbReference>
<dbReference type="PROSITE" id="PS50181">
    <property type="entry name" value="FBOX"/>
    <property type="match status" value="1"/>
</dbReference>
<dbReference type="Pfam" id="PF00646">
    <property type="entry name" value="F-box"/>
    <property type="match status" value="1"/>
</dbReference>
<protein>
    <recommendedName>
        <fullName evidence="1">F-box domain-containing protein</fullName>
    </recommendedName>
</protein>
<dbReference type="Gramene" id="OMO99582">
    <property type="protein sequence ID" value="OMO99582"/>
    <property type="gene ID" value="CCACVL1_03726"/>
</dbReference>
<dbReference type="OrthoDB" id="1924677at2759"/>
<accession>A0A1R3JXI7</accession>
<sequence length="72" mass="8360">MDTKTGSTKLAGFPSDVIRVLLCRLPVEDLLQFRLLSKQWRTTIESPDFIREHLAHTRLKLHKSIILEGFIE</sequence>
<evidence type="ECO:0000313" key="3">
    <source>
        <dbReference type="Proteomes" id="UP000188268"/>
    </source>
</evidence>
<dbReference type="PANTHER" id="PTHR31672:SF13">
    <property type="entry name" value="F-BOX PROTEIN CPR30-LIKE"/>
    <property type="match status" value="1"/>
</dbReference>
<dbReference type="SUPFAM" id="SSF81383">
    <property type="entry name" value="F-box domain"/>
    <property type="match status" value="1"/>
</dbReference>
<name>A0A1R3JXI7_COCAP</name>
<dbReference type="EMBL" id="AWWV01006839">
    <property type="protein sequence ID" value="OMO99582.1"/>
    <property type="molecule type" value="Genomic_DNA"/>
</dbReference>
<proteinExistence type="predicted"/>
<reference evidence="2 3" key="1">
    <citation type="submission" date="2013-09" db="EMBL/GenBank/DDBJ databases">
        <title>Corchorus capsularis genome sequencing.</title>
        <authorList>
            <person name="Alam M."/>
            <person name="Haque M.S."/>
            <person name="Islam M.S."/>
            <person name="Emdad E.M."/>
            <person name="Islam M.M."/>
            <person name="Ahmed B."/>
            <person name="Halim A."/>
            <person name="Hossen Q.M.M."/>
            <person name="Hossain M.Z."/>
            <person name="Ahmed R."/>
            <person name="Khan M.M."/>
            <person name="Islam R."/>
            <person name="Rashid M.M."/>
            <person name="Khan S.A."/>
            <person name="Rahman M.S."/>
            <person name="Alam M."/>
        </authorList>
    </citation>
    <scope>NUCLEOTIDE SEQUENCE [LARGE SCALE GENOMIC DNA]</scope>
    <source>
        <strain evidence="3">cv. CVL-1</strain>
        <tissue evidence="2">Whole seedling</tissue>
    </source>
</reference>
<keyword evidence="3" id="KW-1185">Reference proteome</keyword>
<evidence type="ECO:0000313" key="2">
    <source>
        <dbReference type="EMBL" id="OMO99582.1"/>
    </source>
</evidence>
<dbReference type="SMART" id="SM00256">
    <property type="entry name" value="FBOX"/>
    <property type="match status" value="1"/>
</dbReference>
<dbReference type="InterPro" id="IPR036047">
    <property type="entry name" value="F-box-like_dom_sf"/>
</dbReference>
<dbReference type="Gene3D" id="1.20.1280.50">
    <property type="match status" value="1"/>
</dbReference>
<comment type="caution">
    <text evidence="2">The sequence shown here is derived from an EMBL/GenBank/DDBJ whole genome shotgun (WGS) entry which is preliminary data.</text>
</comment>
<dbReference type="PANTHER" id="PTHR31672">
    <property type="entry name" value="BNACNNG10540D PROTEIN"/>
    <property type="match status" value="1"/>
</dbReference>
<feature type="domain" description="F-box" evidence="1">
    <location>
        <begin position="7"/>
        <end position="53"/>
    </location>
</feature>
<dbReference type="InterPro" id="IPR050796">
    <property type="entry name" value="SCF_F-box_component"/>
</dbReference>
<dbReference type="AlphaFoldDB" id="A0A1R3JXI7"/>
<evidence type="ECO:0000259" key="1">
    <source>
        <dbReference type="PROSITE" id="PS50181"/>
    </source>
</evidence>
<organism evidence="2 3">
    <name type="scientific">Corchorus capsularis</name>
    <name type="common">Jute</name>
    <dbReference type="NCBI Taxonomy" id="210143"/>
    <lineage>
        <taxon>Eukaryota</taxon>
        <taxon>Viridiplantae</taxon>
        <taxon>Streptophyta</taxon>
        <taxon>Embryophyta</taxon>
        <taxon>Tracheophyta</taxon>
        <taxon>Spermatophyta</taxon>
        <taxon>Magnoliopsida</taxon>
        <taxon>eudicotyledons</taxon>
        <taxon>Gunneridae</taxon>
        <taxon>Pentapetalae</taxon>
        <taxon>rosids</taxon>
        <taxon>malvids</taxon>
        <taxon>Malvales</taxon>
        <taxon>Malvaceae</taxon>
        <taxon>Grewioideae</taxon>
        <taxon>Apeibeae</taxon>
        <taxon>Corchorus</taxon>
    </lineage>
</organism>
<gene>
    <name evidence="2" type="ORF">CCACVL1_03726</name>
</gene>
<dbReference type="Proteomes" id="UP000188268">
    <property type="component" value="Unassembled WGS sequence"/>
</dbReference>